<dbReference type="EMBL" id="CH473999">
    <property type="protein sequence ID" value="EDL77883.1"/>
    <property type="molecule type" value="Genomic_DNA"/>
</dbReference>
<dbReference type="Proteomes" id="UP000234681">
    <property type="component" value="Chromosome 11"/>
</dbReference>
<dbReference type="PANTHER" id="PTHR38498:SF1">
    <property type="entry name" value="TRANSMEMBRANE PROTEIN 191B-RELATED"/>
    <property type="match status" value="1"/>
</dbReference>
<reference evidence="1 2" key="1">
    <citation type="submission" date="2005-09" db="EMBL/GenBank/DDBJ databases">
        <authorList>
            <person name="Mural R.J."/>
            <person name="Li P.W."/>
            <person name="Adams M.D."/>
            <person name="Amanatides P.G."/>
            <person name="Baden-Tillson H."/>
            <person name="Barnstead M."/>
            <person name="Chin S.H."/>
            <person name="Dew I."/>
            <person name="Evans C.A."/>
            <person name="Ferriera S."/>
            <person name="Flanigan M."/>
            <person name="Fosler C."/>
            <person name="Glodek A."/>
            <person name="Gu Z."/>
            <person name="Holt R.A."/>
            <person name="Jennings D."/>
            <person name="Kraft C.L."/>
            <person name="Lu F."/>
            <person name="Nguyen T."/>
            <person name="Nusskern D.R."/>
            <person name="Pfannkoch C.M."/>
            <person name="Sitter C."/>
            <person name="Sutton G.G."/>
            <person name="Venter J.C."/>
            <person name="Wang Z."/>
            <person name="Woodage T."/>
            <person name="Zheng X.H."/>
            <person name="Zhong F."/>
        </authorList>
    </citation>
    <scope>NUCLEOTIDE SEQUENCE [LARGE SCALE GENOMIC DNA]</scope>
    <source>
        <strain>BN</strain>
        <strain evidence="2">Sprague-Dawley</strain>
    </source>
</reference>
<dbReference type="InterPro" id="IPR028186">
    <property type="entry name" value="TMEM191B/C"/>
</dbReference>
<evidence type="ECO:0000313" key="2">
    <source>
        <dbReference type="Proteomes" id="UP000234681"/>
    </source>
</evidence>
<accession>A6JSM5</accession>
<proteinExistence type="predicted"/>
<gene>
    <name evidence="1" type="ORF">rCG_36771</name>
</gene>
<organism evidence="1 2">
    <name type="scientific">Rattus norvegicus</name>
    <name type="common">Rat</name>
    <dbReference type="NCBI Taxonomy" id="10116"/>
    <lineage>
        <taxon>Eukaryota</taxon>
        <taxon>Metazoa</taxon>
        <taxon>Chordata</taxon>
        <taxon>Craniata</taxon>
        <taxon>Vertebrata</taxon>
        <taxon>Euteleostomi</taxon>
        <taxon>Mammalia</taxon>
        <taxon>Eutheria</taxon>
        <taxon>Euarchontoglires</taxon>
        <taxon>Glires</taxon>
        <taxon>Rodentia</taxon>
        <taxon>Myomorpha</taxon>
        <taxon>Muroidea</taxon>
        <taxon>Muridae</taxon>
        <taxon>Murinae</taxon>
        <taxon>Rattus</taxon>
    </lineage>
</organism>
<sequence length="260" mass="29099">MAACGSRSWRSWCVGWKPRARASPGAWTSCGSESAACSEDEVKHPELFEGRHERRRGSVRNGLVGCWRLRSSTGRTWCGQAGEVGPGVARLEERPRQPGPCLQEQHNRKLQEQWEELSSQLFYYGGEQLSQQRAEQQLGTQLVALQVLGWDQGGAVGGAWLWAELRAHVGRVWALKARDRAVCEACRFLTSLESSGRNIWSWRRPNSACRPRTCGRVRSGQKRPGPASRSRVESCRCGLSILTAILFQMSCGLHPFFFTP</sequence>
<name>A6JSM5_RAT</name>
<evidence type="ECO:0000313" key="1">
    <source>
        <dbReference type="EMBL" id="EDL77883.1"/>
    </source>
</evidence>
<dbReference type="AlphaFoldDB" id="A6JSM5"/>
<protein>
    <submittedName>
        <fullName evidence="1">RCG36771, isoform CRA_b</fullName>
    </submittedName>
</protein>
<dbReference type="PANTHER" id="PTHR38498">
    <property type="entry name" value="TRANSMEMBRANE PROTEIN 191B-RELATED"/>
    <property type="match status" value="1"/>
</dbReference>